<dbReference type="PANTHER" id="PTHR31942:SF52">
    <property type="entry name" value="MLO-LIKE PROTEIN 1"/>
    <property type="match status" value="1"/>
</dbReference>
<evidence type="ECO:0000256" key="6">
    <source>
        <dbReference type="ARBA" id="ARBA00023136"/>
    </source>
</evidence>
<keyword evidence="5 8" id="KW-1133">Transmembrane helix</keyword>
<keyword evidence="4" id="KW-0611">Plant defense</keyword>
<dbReference type="EMBL" id="NCVQ01000004">
    <property type="protein sequence ID" value="PWZ31013.1"/>
    <property type="molecule type" value="Genomic_DNA"/>
</dbReference>
<gene>
    <name evidence="9" type="ORF">Zm00014a_019273</name>
</gene>
<organism evidence="9 10">
    <name type="scientific">Zea mays</name>
    <name type="common">Maize</name>
    <dbReference type="NCBI Taxonomy" id="4577"/>
    <lineage>
        <taxon>Eukaryota</taxon>
        <taxon>Viridiplantae</taxon>
        <taxon>Streptophyta</taxon>
        <taxon>Embryophyta</taxon>
        <taxon>Tracheophyta</taxon>
        <taxon>Spermatophyta</taxon>
        <taxon>Magnoliopsida</taxon>
        <taxon>Liliopsida</taxon>
        <taxon>Poales</taxon>
        <taxon>Poaceae</taxon>
        <taxon>PACMAD clade</taxon>
        <taxon>Panicoideae</taxon>
        <taxon>Andropogonodae</taxon>
        <taxon>Andropogoneae</taxon>
        <taxon>Tripsacinae</taxon>
        <taxon>Zea</taxon>
    </lineage>
</organism>
<keyword evidence="6 8" id="KW-0472">Membrane</keyword>
<evidence type="ECO:0000256" key="4">
    <source>
        <dbReference type="ARBA" id="ARBA00022821"/>
    </source>
</evidence>
<dbReference type="Pfam" id="PF03094">
    <property type="entry name" value="Mlo"/>
    <property type="match status" value="1"/>
</dbReference>
<reference evidence="9 10" key="1">
    <citation type="journal article" date="2018" name="Nat. Genet.">
        <title>Extensive intraspecific gene order and gene structural variations between Mo17 and other maize genomes.</title>
        <authorList>
            <person name="Sun S."/>
            <person name="Zhou Y."/>
            <person name="Chen J."/>
            <person name="Shi J."/>
            <person name="Zhao H."/>
            <person name="Zhao H."/>
            <person name="Song W."/>
            <person name="Zhang M."/>
            <person name="Cui Y."/>
            <person name="Dong X."/>
            <person name="Liu H."/>
            <person name="Ma X."/>
            <person name="Jiao Y."/>
            <person name="Wang B."/>
            <person name="Wei X."/>
            <person name="Stein J.C."/>
            <person name="Glaubitz J.C."/>
            <person name="Lu F."/>
            <person name="Yu G."/>
            <person name="Liang C."/>
            <person name="Fengler K."/>
            <person name="Li B."/>
            <person name="Rafalski A."/>
            <person name="Schnable P.S."/>
            <person name="Ware D.H."/>
            <person name="Buckler E.S."/>
            <person name="Lai J."/>
        </authorList>
    </citation>
    <scope>NUCLEOTIDE SEQUENCE [LARGE SCALE GENOMIC DNA]</scope>
    <source>
        <strain evidence="10">cv. Missouri 17</strain>
        <tissue evidence="9">Seedling</tissue>
    </source>
</reference>
<feature type="transmembrane region" description="Helical" evidence="8">
    <location>
        <begin position="20"/>
        <end position="43"/>
    </location>
</feature>
<dbReference type="PANTHER" id="PTHR31942">
    <property type="entry name" value="MLO-LIKE PROTEIN 1"/>
    <property type="match status" value="1"/>
</dbReference>
<evidence type="ECO:0000313" key="9">
    <source>
        <dbReference type="EMBL" id="PWZ31013.1"/>
    </source>
</evidence>
<evidence type="ECO:0000256" key="8">
    <source>
        <dbReference type="SAM" id="Phobius"/>
    </source>
</evidence>
<comment type="similarity">
    <text evidence="2">Belongs to the MLO family.</text>
</comment>
<evidence type="ECO:0000256" key="3">
    <source>
        <dbReference type="ARBA" id="ARBA00022692"/>
    </source>
</evidence>
<sequence>MADGSGESESTALEFTPTWIVAAVCSLIVVISLAAERCLHYLGKTFKGKNQKALFEALLKVKEELMLLGFISLLLTVFQGVMQRTCIPPGWTIYMLPCRSAKEQAELSPTEAHGHAAGILGLTRRRLLAEGGPRTQRCQKKVGGRTTHALVGLSDARYNRLCFQSLTRQLGFF</sequence>
<keyword evidence="7" id="KW-0568">Pathogenesis-related protein</keyword>
<evidence type="ECO:0000256" key="5">
    <source>
        <dbReference type="ARBA" id="ARBA00022989"/>
    </source>
</evidence>
<evidence type="ECO:0000313" key="10">
    <source>
        <dbReference type="Proteomes" id="UP000251960"/>
    </source>
</evidence>
<evidence type="ECO:0000256" key="7">
    <source>
        <dbReference type="ARBA" id="ARBA00023265"/>
    </source>
</evidence>
<evidence type="ECO:0008006" key="11">
    <source>
        <dbReference type="Google" id="ProtNLM"/>
    </source>
</evidence>
<dbReference type="GO" id="GO:0016020">
    <property type="term" value="C:membrane"/>
    <property type="evidence" value="ECO:0007669"/>
    <property type="project" value="UniProtKB-SubCell"/>
</dbReference>
<dbReference type="GO" id="GO:0006952">
    <property type="term" value="P:defense response"/>
    <property type="evidence" value="ECO:0007669"/>
    <property type="project" value="UniProtKB-KW"/>
</dbReference>
<proteinExistence type="inferred from homology"/>
<comment type="caution">
    <text evidence="9">The sequence shown here is derived from an EMBL/GenBank/DDBJ whole genome shotgun (WGS) entry which is preliminary data.</text>
</comment>
<keyword evidence="3 8" id="KW-0812">Transmembrane</keyword>
<dbReference type="InterPro" id="IPR004326">
    <property type="entry name" value="Mlo"/>
</dbReference>
<evidence type="ECO:0000256" key="1">
    <source>
        <dbReference type="ARBA" id="ARBA00004141"/>
    </source>
</evidence>
<accession>A0A3L6FDK5</accession>
<name>A0A3L6FDK5_MAIZE</name>
<dbReference type="AlphaFoldDB" id="A0A3L6FDK5"/>
<protein>
    <recommendedName>
        <fullName evidence="11">MLO-like protein 1</fullName>
    </recommendedName>
</protein>
<comment type="subcellular location">
    <subcellularLocation>
        <location evidence="1">Membrane</location>
        <topology evidence="1">Multi-pass membrane protein</topology>
    </subcellularLocation>
</comment>
<evidence type="ECO:0000256" key="2">
    <source>
        <dbReference type="ARBA" id="ARBA00006574"/>
    </source>
</evidence>
<dbReference type="Proteomes" id="UP000251960">
    <property type="component" value="Chromosome 3"/>
</dbReference>